<gene>
    <name evidence="14" type="ORF">AKA01nite_00140</name>
</gene>
<feature type="domain" description="Penicillin-binding protein dimerisation" evidence="12">
    <location>
        <begin position="177"/>
        <end position="336"/>
    </location>
</feature>
<dbReference type="Gene3D" id="3.10.450.100">
    <property type="entry name" value="NTF2-like, domain 1"/>
    <property type="match status" value="1"/>
</dbReference>
<reference evidence="14 15" key="1">
    <citation type="submission" date="2019-07" db="EMBL/GenBank/DDBJ databases">
        <title>Whole genome shotgun sequence of Alkalibacterium kapii NBRC 103247.</title>
        <authorList>
            <person name="Hosoyama A."/>
            <person name="Uohara A."/>
            <person name="Ohji S."/>
            <person name="Ichikawa N."/>
        </authorList>
    </citation>
    <scope>NUCLEOTIDE SEQUENCE [LARGE SCALE GENOMIC DNA]</scope>
    <source>
        <strain evidence="14 15">NBRC 103247</strain>
    </source>
</reference>
<dbReference type="InterPro" id="IPR032710">
    <property type="entry name" value="NTF2-like_dom_sf"/>
</dbReference>
<dbReference type="Gene3D" id="3.90.1310.10">
    <property type="entry name" value="Penicillin-binding protein 2a (Domain 2)"/>
    <property type="match status" value="1"/>
</dbReference>
<keyword evidence="15" id="KW-1185">Reference proteome</keyword>
<keyword evidence="7 10" id="KW-0472">Membrane</keyword>
<comment type="subcellular location">
    <subcellularLocation>
        <location evidence="1">Cell membrane</location>
        <topology evidence="1">Single-pass membrane protein</topology>
    </subcellularLocation>
</comment>
<accession>A0A511ARL1</accession>
<dbReference type="GO" id="GO:0005886">
    <property type="term" value="C:plasma membrane"/>
    <property type="evidence" value="ECO:0007669"/>
    <property type="project" value="UniProtKB-SubCell"/>
</dbReference>
<dbReference type="Gene3D" id="3.40.710.10">
    <property type="entry name" value="DD-peptidase/beta-lactamase superfamily"/>
    <property type="match status" value="1"/>
</dbReference>
<dbReference type="Gene3D" id="3.30.1390.30">
    <property type="entry name" value="Penicillin-binding protein 2a, domain 3"/>
    <property type="match status" value="1"/>
</dbReference>
<evidence type="ECO:0000259" key="13">
    <source>
        <dbReference type="Pfam" id="PF05223"/>
    </source>
</evidence>
<name>A0A511ARL1_9LACT</name>
<evidence type="ECO:0000256" key="10">
    <source>
        <dbReference type="SAM" id="Phobius"/>
    </source>
</evidence>
<dbReference type="Proteomes" id="UP000321662">
    <property type="component" value="Unassembled WGS sequence"/>
</dbReference>
<evidence type="ECO:0000256" key="9">
    <source>
        <dbReference type="RuleBase" id="RU361140"/>
    </source>
</evidence>
<dbReference type="GO" id="GO:0046677">
    <property type="term" value="P:response to antibiotic"/>
    <property type="evidence" value="ECO:0007669"/>
    <property type="project" value="UniProtKB-UniRule"/>
</dbReference>
<evidence type="ECO:0000256" key="8">
    <source>
        <dbReference type="ARBA" id="ARBA00023251"/>
    </source>
</evidence>
<dbReference type="AlphaFoldDB" id="A0A511ARL1"/>
<sequence length="684" mass="76375">MKNNNQRKQSNRKTIRIAAGVVGLLVVLLGGFFFYQNWRKEQLAKERKNEVETLVDDYLSALTEQRFKEYVDVLYLESIETKGYTDEELSERYASVFQTIGVETIEVTSHEILYNEETDDYSFKYTTDMSTVLGNTGEMDYQADIKETEESKAVVWNHSLFFPGMEKGDTVSLSYSEPDRGSIYDRDGNMLAGLGDAYEAGLYPKVLGDGTERDERLKNISKTFDVSSEQLLELLDQNWVNEESFVPFKTVDVGETPEVTGVLYQKITDRIYPLGEAAAHLTGYVGEVSAEDIENDPTLKTGQIIGKAGLEYRFDQELRGEPGGEITLVNDQGETKKVLVEQEKIDGRSLSLTISSEIQTKLFEAFESEPGSASLMDPRSGELLSLVSSPSYDPQSFARGISTEDYNAYNNDKDQPFLNRFTARYAPGSTFKILTSLVLLESGTTTPDKKNTIEGLSWSPDIKEFGDRKITRVSDTVTEVDLSDALVYSDNIFFAMEALEMGSENFVEGMLQFPFGESLELPLAMEPAQPANDNTIDKPALLADTAYGQGEVLMNTIHQQTYFSPVLNKGTFVYPRLLLEETQLKTEPLISAENAERVRAYLVEAVNNPNGTSHVLDELNYQVGAKTGTAEIAGDDGNITNGFLYAFDEEDTSYSFVGQLEGQKSGDVIERFEPFLKSILPLIK</sequence>
<comment type="caution">
    <text evidence="14">The sequence shown here is derived from an EMBL/GenBank/DDBJ whole genome shotgun (WGS) entry which is preliminary data.</text>
</comment>
<feature type="domain" description="NTF2-like N-terminal transpeptidase" evidence="13">
    <location>
        <begin position="55"/>
        <end position="169"/>
    </location>
</feature>
<dbReference type="GO" id="GO:0071972">
    <property type="term" value="F:peptidoglycan L,D-transpeptidase activity"/>
    <property type="evidence" value="ECO:0007669"/>
    <property type="project" value="TreeGrafter"/>
</dbReference>
<dbReference type="SUPFAM" id="SSF56601">
    <property type="entry name" value="beta-lactamase/transpeptidase-like"/>
    <property type="match status" value="1"/>
</dbReference>
<protein>
    <recommendedName>
        <fullName evidence="4 9">Beta-lactamase</fullName>
        <ecNumber evidence="4 9">3.5.2.6</ecNumber>
    </recommendedName>
</protein>
<comment type="similarity">
    <text evidence="2">Belongs to the transpeptidase family.</text>
</comment>
<dbReference type="PANTHER" id="PTHR30627:SF25">
    <property type="entry name" value="PENICILLIN-BINDING PROTEIN 3"/>
    <property type="match status" value="1"/>
</dbReference>
<dbReference type="Pfam" id="PF05223">
    <property type="entry name" value="MecA_N"/>
    <property type="match status" value="1"/>
</dbReference>
<dbReference type="InterPro" id="IPR002137">
    <property type="entry name" value="Beta-lactam_class-D_AS"/>
</dbReference>
<dbReference type="EMBL" id="BJUY01000001">
    <property type="protein sequence ID" value="GEK90392.1"/>
    <property type="molecule type" value="Genomic_DNA"/>
</dbReference>
<dbReference type="GO" id="GO:0071555">
    <property type="term" value="P:cell wall organization"/>
    <property type="evidence" value="ECO:0007669"/>
    <property type="project" value="TreeGrafter"/>
</dbReference>
<dbReference type="SUPFAM" id="SSF54427">
    <property type="entry name" value="NTF2-like"/>
    <property type="match status" value="1"/>
</dbReference>
<evidence type="ECO:0000256" key="2">
    <source>
        <dbReference type="ARBA" id="ARBA00007171"/>
    </source>
</evidence>
<comment type="similarity">
    <text evidence="3 9">Belongs to the class-D beta-lactamase family.</text>
</comment>
<dbReference type="GO" id="GO:0008800">
    <property type="term" value="F:beta-lactamase activity"/>
    <property type="evidence" value="ECO:0007669"/>
    <property type="project" value="UniProtKB-UniRule"/>
</dbReference>
<dbReference type="InterPro" id="IPR050515">
    <property type="entry name" value="Beta-lactam/transpept"/>
</dbReference>
<keyword evidence="10" id="KW-1133">Transmembrane helix</keyword>
<dbReference type="SUPFAM" id="SSF56519">
    <property type="entry name" value="Penicillin binding protein dimerisation domain"/>
    <property type="match status" value="1"/>
</dbReference>
<keyword evidence="14" id="KW-0645">Protease</keyword>
<evidence type="ECO:0000313" key="15">
    <source>
        <dbReference type="Proteomes" id="UP000321662"/>
    </source>
</evidence>
<organism evidence="14 15">
    <name type="scientific">Alkalibacterium kapii</name>
    <dbReference type="NCBI Taxonomy" id="426704"/>
    <lineage>
        <taxon>Bacteria</taxon>
        <taxon>Bacillati</taxon>
        <taxon>Bacillota</taxon>
        <taxon>Bacilli</taxon>
        <taxon>Lactobacillales</taxon>
        <taxon>Carnobacteriaceae</taxon>
        <taxon>Alkalibacterium</taxon>
    </lineage>
</organism>
<dbReference type="InterPro" id="IPR012338">
    <property type="entry name" value="Beta-lactam/transpept-like"/>
</dbReference>
<feature type="transmembrane region" description="Helical" evidence="10">
    <location>
        <begin position="15"/>
        <end position="35"/>
    </location>
</feature>
<dbReference type="Pfam" id="PF03717">
    <property type="entry name" value="PBP_dimer"/>
    <property type="match status" value="1"/>
</dbReference>
<dbReference type="RefSeq" id="WP_186805029.1">
    <property type="nucleotide sequence ID" value="NZ_BJUY01000001.1"/>
</dbReference>
<dbReference type="GO" id="GO:0017001">
    <property type="term" value="P:antibiotic catabolic process"/>
    <property type="evidence" value="ECO:0007669"/>
    <property type="project" value="InterPro"/>
</dbReference>
<dbReference type="EC" id="3.5.2.6" evidence="4 9"/>
<dbReference type="InterPro" id="IPR001460">
    <property type="entry name" value="PCN-bd_Tpept"/>
</dbReference>
<evidence type="ECO:0000256" key="5">
    <source>
        <dbReference type="ARBA" id="ARBA00022729"/>
    </source>
</evidence>
<proteinExistence type="inferred from homology"/>
<dbReference type="PANTHER" id="PTHR30627">
    <property type="entry name" value="PEPTIDOGLYCAN D,D-TRANSPEPTIDASE"/>
    <property type="match status" value="1"/>
</dbReference>
<evidence type="ECO:0000313" key="14">
    <source>
        <dbReference type="EMBL" id="GEK90392.1"/>
    </source>
</evidence>
<keyword evidence="6 9" id="KW-0378">Hydrolase</keyword>
<evidence type="ECO:0000256" key="3">
    <source>
        <dbReference type="ARBA" id="ARBA00007898"/>
    </source>
</evidence>
<evidence type="ECO:0000256" key="1">
    <source>
        <dbReference type="ARBA" id="ARBA00004162"/>
    </source>
</evidence>
<dbReference type="Pfam" id="PF00905">
    <property type="entry name" value="Transpeptidase"/>
    <property type="match status" value="1"/>
</dbReference>
<evidence type="ECO:0000259" key="11">
    <source>
        <dbReference type="Pfam" id="PF00905"/>
    </source>
</evidence>
<feature type="domain" description="Penicillin-binding protein transpeptidase" evidence="11">
    <location>
        <begin position="371"/>
        <end position="664"/>
    </location>
</feature>
<dbReference type="PROSITE" id="PS00337">
    <property type="entry name" value="BETA_LACTAMASE_D"/>
    <property type="match status" value="1"/>
</dbReference>
<evidence type="ECO:0000256" key="4">
    <source>
        <dbReference type="ARBA" id="ARBA00012865"/>
    </source>
</evidence>
<evidence type="ECO:0000256" key="6">
    <source>
        <dbReference type="ARBA" id="ARBA00022801"/>
    </source>
</evidence>
<keyword evidence="10" id="KW-0812">Transmembrane</keyword>
<dbReference type="InterPro" id="IPR007887">
    <property type="entry name" value="MecA_N"/>
</dbReference>
<dbReference type="GO" id="GO:0008658">
    <property type="term" value="F:penicillin binding"/>
    <property type="evidence" value="ECO:0007669"/>
    <property type="project" value="InterPro"/>
</dbReference>
<keyword evidence="14" id="KW-0121">Carboxypeptidase</keyword>
<comment type="catalytic activity">
    <reaction evidence="9">
        <text>a beta-lactam + H2O = a substituted beta-amino acid</text>
        <dbReference type="Rhea" id="RHEA:20401"/>
        <dbReference type="ChEBI" id="CHEBI:15377"/>
        <dbReference type="ChEBI" id="CHEBI:35627"/>
        <dbReference type="ChEBI" id="CHEBI:140347"/>
        <dbReference type="EC" id="3.5.2.6"/>
    </reaction>
</comment>
<evidence type="ECO:0000259" key="12">
    <source>
        <dbReference type="Pfam" id="PF03717"/>
    </source>
</evidence>
<dbReference type="InterPro" id="IPR036138">
    <property type="entry name" value="PBP_dimer_sf"/>
</dbReference>
<dbReference type="InterPro" id="IPR005311">
    <property type="entry name" value="PBP_dimer"/>
</dbReference>
<keyword evidence="5" id="KW-0732">Signal</keyword>
<evidence type="ECO:0000256" key="7">
    <source>
        <dbReference type="ARBA" id="ARBA00023136"/>
    </source>
</evidence>
<keyword evidence="8 9" id="KW-0046">Antibiotic resistance</keyword>